<reference evidence="1" key="1">
    <citation type="journal article" date="2022" name="Int. J. Mol. Sci.">
        <title>Draft Genome of Tanacetum Coccineum: Genomic Comparison of Closely Related Tanacetum-Family Plants.</title>
        <authorList>
            <person name="Yamashiro T."/>
            <person name="Shiraishi A."/>
            <person name="Nakayama K."/>
            <person name="Satake H."/>
        </authorList>
    </citation>
    <scope>NUCLEOTIDE SEQUENCE</scope>
</reference>
<dbReference type="Proteomes" id="UP001151760">
    <property type="component" value="Unassembled WGS sequence"/>
</dbReference>
<comment type="caution">
    <text evidence="1">The sequence shown here is derived from an EMBL/GenBank/DDBJ whole genome shotgun (WGS) entry which is preliminary data.</text>
</comment>
<sequence>MTSKALPMLKMASLSSSLDTYTPAWIFCGVTCSGTIVGEAKTTSTPTSSTTQAQVTYVSESVSYSKSEAKSFKVNEEFRNVRWWEIVLRRPTAATKDHMISSYDDRHGPPDACTTSPQPLKMEILLEPTSNKLMVGDLCDSIQIKLVTTGKKRWCDSIRIKLVPGYLKMVVKVPDSSWLTRFITTCSYPTDKHKDISIKVKEFQRSFRHSDTERLSRSDEVLKLKNFKKDATLKLSKSTNQEWYEHVGPEVTRSQDDKVTRWRNEIMLG</sequence>
<evidence type="ECO:0000313" key="2">
    <source>
        <dbReference type="Proteomes" id="UP001151760"/>
    </source>
</evidence>
<dbReference type="EMBL" id="BQNB010012468">
    <property type="protein sequence ID" value="GJT03933.1"/>
    <property type="molecule type" value="Genomic_DNA"/>
</dbReference>
<protein>
    <submittedName>
        <fullName evidence="1">Uncharacterized protein</fullName>
    </submittedName>
</protein>
<accession>A0ABQ5ARX7</accession>
<evidence type="ECO:0000313" key="1">
    <source>
        <dbReference type="EMBL" id="GJT03933.1"/>
    </source>
</evidence>
<name>A0ABQ5ARX7_9ASTR</name>
<proteinExistence type="predicted"/>
<gene>
    <name evidence="1" type="ORF">Tco_0838395</name>
</gene>
<keyword evidence="2" id="KW-1185">Reference proteome</keyword>
<reference evidence="1" key="2">
    <citation type="submission" date="2022-01" db="EMBL/GenBank/DDBJ databases">
        <authorList>
            <person name="Yamashiro T."/>
            <person name="Shiraishi A."/>
            <person name="Satake H."/>
            <person name="Nakayama K."/>
        </authorList>
    </citation>
    <scope>NUCLEOTIDE SEQUENCE</scope>
</reference>
<organism evidence="1 2">
    <name type="scientific">Tanacetum coccineum</name>
    <dbReference type="NCBI Taxonomy" id="301880"/>
    <lineage>
        <taxon>Eukaryota</taxon>
        <taxon>Viridiplantae</taxon>
        <taxon>Streptophyta</taxon>
        <taxon>Embryophyta</taxon>
        <taxon>Tracheophyta</taxon>
        <taxon>Spermatophyta</taxon>
        <taxon>Magnoliopsida</taxon>
        <taxon>eudicotyledons</taxon>
        <taxon>Gunneridae</taxon>
        <taxon>Pentapetalae</taxon>
        <taxon>asterids</taxon>
        <taxon>campanulids</taxon>
        <taxon>Asterales</taxon>
        <taxon>Asteraceae</taxon>
        <taxon>Asteroideae</taxon>
        <taxon>Anthemideae</taxon>
        <taxon>Anthemidinae</taxon>
        <taxon>Tanacetum</taxon>
    </lineage>
</organism>